<dbReference type="InterPro" id="IPR011008">
    <property type="entry name" value="Dimeric_a/b-barrel"/>
</dbReference>
<name>A0A8J2YFT0_9RHOB</name>
<dbReference type="SUPFAM" id="SSF54909">
    <property type="entry name" value="Dimeric alpha+beta barrel"/>
    <property type="match status" value="1"/>
</dbReference>
<gene>
    <name evidence="1" type="ORF">GCM10007276_09840</name>
</gene>
<sequence length="106" mass="12388">MITRIWHGWATHKNADSYETIVRTEVIPGILAKKINGFRRIELMRRERQEDVEFVTVMWFDNLDAVKAFVGPDYETAYVPNNARQALARFDAQAQRYDILDVQDNG</sequence>
<comment type="caution">
    <text evidence="1">The sequence shown here is derived from an EMBL/GenBank/DDBJ whole genome shotgun (WGS) entry which is preliminary data.</text>
</comment>
<dbReference type="EMBL" id="BMCP01000001">
    <property type="protein sequence ID" value="GGE34467.1"/>
    <property type="molecule type" value="Genomic_DNA"/>
</dbReference>
<dbReference type="AlphaFoldDB" id="A0A8J2YFT0"/>
<accession>A0A8J2YFT0</accession>
<evidence type="ECO:0008006" key="3">
    <source>
        <dbReference type="Google" id="ProtNLM"/>
    </source>
</evidence>
<reference evidence="1" key="1">
    <citation type="journal article" date="2014" name="Int. J. Syst. Evol. Microbiol.">
        <title>Complete genome sequence of Corynebacterium casei LMG S-19264T (=DSM 44701T), isolated from a smear-ripened cheese.</title>
        <authorList>
            <consortium name="US DOE Joint Genome Institute (JGI-PGF)"/>
            <person name="Walter F."/>
            <person name="Albersmeier A."/>
            <person name="Kalinowski J."/>
            <person name="Ruckert C."/>
        </authorList>
    </citation>
    <scope>NUCLEOTIDE SEQUENCE</scope>
    <source>
        <strain evidence="1">CCM 7684</strain>
    </source>
</reference>
<protein>
    <recommendedName>
        <fullName evidence="3">Antibiotic biosynthesis monooxygenase</fullName>
    </recommendedName>
</protein>
<keyword evidence="2" id="KW-1185">Reference proteome</keyword>
<evidence type="ECO:0000313" key="1">
    <source>
        <dbReference type="EMBL" id="GGE34467.1"/>
    </source>
</evidence>
<evidence type="ECO:0000313" key="2">
    <source>
        <dbReference type="Proteomes" id="UP000602745"/>
    </source>
</evidence>
<dbReference type="RefSeq" id="WP_188408554.1">
    <property type="nucleotide sequence ID" value="NZ_BMCP01000001.1"/>
</dbReference>
<dbReference type="Proteomes" id="UP000602745">
    <property type="component" value="Unassembled WGS sequence"/>
</dbReference>
<proteinExistence type="predicted"/>
<organism evidence="1 2">
    <name type="scientific">Agaricicola taiwanensis</name>
    <dbReference type="NCBI Taxonomy" id="591372"/>
    <lineage>
        <taxon>Bacteria</taxon>
        <taxon>Pseudomonadati</taxon>
        <taxon>Pseudomonadota</taxon>
        <taxon>Alphaproteobacteria</taxon>
        <taxon>Rhodobacterales</taxon>
        <taxon>Paracoccaceae</taxon>
        <taxon>Agaricicola</taxon>
    </lineage>
</organism>
<reference evidence="1" key="2">
    <citation type="submission" date="2020-09" db="EMBL/GenBank/DDBJ databases">
        <authorList>
            <person name="Sun Q."/>
            <person name="Sedlacek I."/>
        </authorList>
    </citation>
    <scope>NUCLEOTIDE SEQUENCE</scope>
    <source>
        <strain evidence="1">CCM 7684</strain>
    </source>
</reference>